<keyword evidence="4" id="KW-1185">Reference proteome</keyword>
<evidence type="ECO:0000313" key="4">
    <source>
        <dbReference type="Proteomes" id="UP000245535"/>
    </source>
</evidence>
<sequence>MSTPQNSEETHKYPYGIIGNCAFLALVSDKASIDWLCFPRFDSSFLFGKLLDEEKGGSFSIVPEDPNFTTTQTYITNTNIIETKFETVDGSFLVVDFAPRFEQQQRTFKPLMLMRKIILLSGSPRIKVICNPTGDYGEIVPDKLFGSNHIRYQGLEQRVRLTTDISLSYISEEEYFVLTDSKYLTLTWGIPLEGGLKETTGNFLKKTIDYWRTWVKNTTTEFFEQEAIIRSALTLKLHQYEDTGAIIAAATTSLPEAPNSTRNWDYRFCWMRDTHYTLKALNDLSHFTELEKYANYIENIALKRESRDSERLNPLYPIVPNKLPEEKILDLNGYKGNKPVRIGNQAYEHIQNDVYGQVMVTLLPLFTDKRLTYNSTPHMRELVMGGLRLIERTMDEPDNGLWEFRGLKQKHCFTFLFHWAGCQAALRIAEEMEDFQMHNLSHELSLESAKRIEECYDKERGVYTQAIGVKHLDASLLQLINMEYLDPNSEKAKRHLMEMEKELKTDEGLFFRYKHADDFGEPETTFLICAFWYVEALARVGRIEEAIETFNNIKGYSNHLGLLSEDVDAHTGSQWGNFPQTYSHVGLVNAAFAISRKTAKPIYLK</sequence>
<dbReference type="GO" id="GO:0005975">
    <property type="term" value="P:carbohydrate metabolic process"/>
    <property type="evidence" value="ECO:0007669"/>
    <property type="project" value="InterPro"/>
</dbReference>
<dbReference type="Pfam" id="PF00723">
    <property type="entry name" value="Glyco_hydro_15"/>
    <property type="match status" value="1"/>
</dbReference>
<evidence type="ECO:0000259" key="1">
    <source>
        <dbReference type="Pfam" id="PF00723"/>
    </source>
</evidence>
<dbReference type="GO" id="GO:0004553">
    <property type="term" value="F:hydrolase activity, hydrolyzing O-glycosyl compounds"/>
    <property type="evidence" value="ECO:0007669"/>
    <property type="project" value="TreeGrafter"/>
</dbReference>
<dbReference type="SUPFAM" id="SSF48208">
    <property type="entry name" value="Six-hairpin glycosidases"/>
    <property type="match status" value="1"/>
</dbReference>
<dbReference type="InterPro" id="IPR011613">
    <property type="entry name" value="GH15-like"/>
</dbReference>
<proteinExistence type="predicted"/>
<dbReference type="InterPro" id="IPR012341">
    <property type="entry name" value="6hp_glycosidase-like_sf"/>
</dbReference>
<feature type="domain" description="GH15-like" evidence="1">
    <location>
        <begin position="225"/>
        <end position="591"/>
    </location>
</feature>
<protein>
    <submittedName>
        <fullName evidence="3">GH15 family glucan-1,4-alpha-glucosidase</fullName>
    </submittedName>
</protein>
<evidence type="ECO:0000259" key="2">
    <source>
        <dbReference type="Pfam" id="PF19291"/>
    </source>
</evidence>
<comment type="caution">
    <text evidence="3">The sequence shown here is derived from an EMBL/GenBank/DDBJ whole genome shotgun (WGS) entry which is preliminary data.</text>
</comment>
<dbReference type="Gene3D" id="1.50.10.10">
    <property type="match status" value="1"/>
</dbReference>
<name>A0A315ZAP8_SEDFL</name>
<dbReference type="RefSeq" id="WP_109618808.1">
    <property type="nucleotide sequence ID" value="NZ_QGDO01000003.1"/>
</dbReference>
<reference evidence="3 4" key="1">
    <citation type="submission" date="2018-03" db="EMBL/GenBank/DDBJ databases">
        <title>Genomic Encyclopedia of Archaeal and Bacterial Type Strains, Phase II (KMG-II): from individual species to whole genera.</title>
        <authorList>
            <person name="Goeker M."/>
        </authorList>
    </citation>
    <scope>NUCLEOTIDE SEQUENCE [LARGE SCALE GENOMIC DNA]</scope>
    <source>
        <strain evidence="3 4">DSM 28229</strain>
    </source>
</reference>
<dbReference type="Pfam" id="PF19291">
    <property type="entry name" value="TREH_N"/>
    <property type="match status" value="1"/>
</dbReference>
<organism evidence="3 4">
    <name type="scientific">Sediminitomix flava</name>
    <dbReference type="NCBI Taxonomy" id="379075"/>
    <lineage>
        <taxon>Bacteria</taxon>
        <taxon>Pseudomonadati</taxon>
        <taxon>Bacteroidota</taxon>
        <taxon>Cytophagia</taxon>
        <taxon>Cytophagales</taxon>
        <taxon>Flammeovirgaceae</taxon>
        <taxon>Sediminitomix</taxon>
    </lineage>
</organism>
<feature type="domain" description="Trehalase-like N-terminal" evidence="2">
    <location>
        <begin position="17"/>
        <end position="140"/>
    </location>
</feature>
<gene>
    <name evidence="3" type="ORF">BC781_103383</name>
</gene>
<evidence type="ECO:0000313" key="3">
    <source>
        <dbReference type="EMBL" id="PWJ42133.1"/>
    </source>
</evidence>
<dbReference type="Proteomes" id="UP000245535">
    <property type="component" value="Unassembled WGS sequence"/>
</dbReference>
<dbReference type="PANTHER" id="PTHR31616:SF0">
    <property type="entry name" value="GLUCAN 1,4-ALPHA-GLUCOSIDASE"/>
    <property type="match status" value="1"/>
</dbReference>
<dbReference type="AlphaFoldDB" id="A0A315ZAP8"/>
<dbReference type="OrthoDB" id="3902805at2"/>
<dbReference type="InterPro" id="IPR045582">
    <property type="entry name" value="Trehalase-like_N"/>
</dbReference>
<dbReference type="InterPro" id="IPR008928">
    <property type="entry name" value="6-hairpin_glycosidase_sf"/>
</dbReference>
<dbReference type="PANTHER" id="PTHR31616">
    <property type="entry name" value="TREHALASE"/>
    <property type="match status" value="1"/>
</dbReference>
<dbReference type="EMBL" id="QGDO01000003">
    <property type="protein sequence ID" value="PWJ42133.1"/>
    <property type="molecule type" value="Genomic_DNA"/>
</dbReference>
<accession>A0A315ZAP8</accession>